<keyword evidence="4" id="KW-0687">Ribonucleoprotein</keyword>
<evidence type="ECO:0000256" key="2">
    <source>
        <dbReference type="ARBA" id="ARBA00022884"/>
    </source>
</evidence>
<dbReference type="GO" id="GO:0006412">
    <property type="term" value="P:translation"/>
    <property type="evidence" value="ECO:0007669"/>
    <property type="project" value="InterPro"/>
</dbReference>
<evidence type="ECO:0000256" key="1">
    <source>
        <dbReference type="ARBA" id="ARBA00022730"/>
    </source>
</evidence>
<dbReference type="GO" id="GO:0005840">
    <property type="term" value="C:ribosome"/>
    <property type="evidence" value="ECO:0007669"/>
    <property type="project" value="UniProtKB-KW"/>
</dbReference>
<dbReference type="SUPFAM" id="SSF46992">
    <property type="entry name" value="Ribosomal protein S20"/>
    <property type="match status" value="1"/>
</dbReference>
<sequence>MEAATEMAQLAVKTLDKASSKGVIHPKNAARRKSRLLKQLASISEESDS</sequence>
<dbReference type="NCBIfam" id="TIGR00029">
    <property type="entry name" value="S20"/>
    <property type="match status" value="1"/>
</dbReference>
<keyword evidence="2" id="KW-0694">RNA-binding</keyword>
<reference evidence="5" key="1">
    <citation type="journal article" date="2014" name="Front. Microbiol.">
        <title>High frequency of phylogenetically diverse reductive dehalogenase-homologous genes in deep subseafloor sedimentary metagenomes.</title>
        <authorList>
            <person name="Kawai M."/>
            <person name="Futagami T."/>
            <person name="Toyoda A."/>
            <person name="Takaki Y."/>
            <person name="Nishi S."/>
            <person name="Hori S."/>
            <person name="Arai W."/>
            <person name="Tsubouchi T."/>
            <person name="Morono Y."/>
            <person name="Uchiyama I."/>
            <person name="Ito T."/>
            <person name="Fujiyama A."/>
            <person name="Inagaki F."/>
            <person name="Takami H."/>
        </authorList>
    </citation>
    <scope>NUCLEOTIDE SEQUENCE</scope>
    <source>
        <strain evidence="5">Expedition CK06-06</strain>
    </source>
</reference>
<name>X1VHJ0_9ZZZZ</name>
<dbReference type="GO" id="GO:0003735">
    <property type="term" value="F:structural constituent of ribosome"/>
    <property type="evidence" value="ECO:0007669"/>
    <property type="project" value="InterPro"/>
</dbReference>
<evidence type="ECO:0000313" key="5">
    <source>
        <dbReference type="EMBL" id="GAJ06835.1"/>
    </source>
</evidence>
<gene>
    <name evidence="5" type="ORF">S12H4_41472</name>
</gene>
<protein>
    <recommendedName>
        <fullName evidence="6">30S ribosomal protein S20</fullName>
    </recommendedName>
</protein>
<dbReference type="InterPro" id="IPR002583">
    <property type="entry name" value="Ribosomal_bS20"/>
</dbReference>
<organism evidence="5">
    <name type="scientific">marine sediment metagenome</name>
    <dbReference type="NCBI Taxonomy" id="412755"/>
    <lineage>
        <taxon>unclassified sequences</taxon>
        <taxon>metagenomes</taxon>
        <taxon>ecological metagenomes</taxon>
    </lineage>
</organism>
<dbReference type="AlphaFoldDB" id="X1VHJ0"/>
<evidence type="ECO:0000256" key="3">
    <source>
        <dbReference type="ARBA" id="ARBA00022980"/>
    </source>
</evidence>
<accession>X1VHJ0</accession>
<dbReference type="Gene3D" id="1.20.58.110">
    <property type="entry name" value="Ribosomal protein S20"/>
    <property type="match status" value="1"/>
</dbReference>
<keyword evidence="1" id="KW-0699">rRNA-binding</keyword>
<dbReference type="GO" id="GO:1990904">
    <property type="term" value="C:ribonucleoprotein complex"/>
    <property type="evidence" value="ECO:0007669"/>
    <property type="project" value="UniProtKB-KW"/>
</dbReference>
<feature type="non-terminal residue" evidence="5">
    <location>
        <position position="49"/>
    </location>
</feature>
<comment type="caution">
    <text evidence="5">The sequence shown here is derived from an EMBL/GenBank/DDBJ whole genome shotgun (WGS) entry which is preliminary data.</text>
</comment>
<keyword evidence="3" id="KW-0689">Ribosomal protein</keyword>
<dbReference type="InterPro" id="IPR036510">
    <property type="entry name" value="Ribosomal_bS20_sf"/>
</dbReference>
<evidence type="ECO:0008006" key="6">
    <source>
        <dbReference type="Google" id="ProtNLM"/>
    </source>
</evidence>
<dbReference type="Pfam" id="PF01649">
    <property type="entry name" value="Ribosomal_S20p"/>
    <property type="match status" value="1"/>
</dbReference>
<proteinExistence type="predicted"/>
<dbReference type="GO" id="GO:0019843">
    <property type="term" value="F:rRNA binding"/>
    <property type="evidence" value="ECO:0007669"/>
    <property type="project" value="UniProtKB-KW"/>
</dbReference>
<dbReference type="EMBL" id="BARW01025277">
    <property type="protein sequence ID" value="GAJ06835.1"/>
    <property type="molecule type" value="Genomic_DNA"/>
</dbReference>
<evidence type="ECO:0000256" key="4">
    <source>
        <dbReference type="ARBA" id="ARBA00023274"/>
    </source>
</evidence>